<keyword evidence="1" id="KW-0808">Transferase</keyword>
<dbReference type="Pfam" id="PF02685">
    <property type="entry name" value="Glucokinase"/>
    <property type="match status" value="1"/>
</dbReference>
<gene>
    <name evidence="4" type="ORF">DES40_1187</name>
</gene>
<dbReference type="GO" id="GO:0004340">
    <property type="term" value="F:glucokinase activity"/>
    <property type="evidence" value="ECO:0007669"/>
    <property type="project" value="InterPro"/>
</dbReference>
<dbReference type="SUPFAM" id="SSF53067">
    <property type="entry name" value="Actin-like ATPase domain"/>
    <property type="match status" value="1"/>
</dbReference>
<evidence type="ECO:0000256" key="3">
    <source>
        <dbReference type="RuleBase" id="RU004046"/>
    </source>
</evidence>
<evidence type="ECO:0000313" key="5">
    <source>
        <dbReference type="Proteomes" id="UP000282211"/>
    </source>
</evidence>
<dbReference type="GO" id="GO:0005536">
    <property type="term" value="F:D-glucose binding"/>
    <property type="evidence" value="ECO:0007669"/>
    <property type="project" value="InterPro"/>
</dbReference>
<keyword evidence="5" id="KW-1185">Reference proteome</keyword>
<sequence>MSGLTLVGDVGGTNCRFALAERNPQGTIELHHSERFAVGDFSSFHDAVKGYLDAQKLTPKKAAFAFAGPKFGDEIRMTNVDWVVSESSLNEKFGFDDVVVLNDFVAMANGATVIPDDGFDVLLPGKVNYNKPIAVMGPGTGLGISCIIPGQPLRIVPTEGGHTAFAPQNAFEQEILTHQLGLMPYVSAESLISGPGIPRLYRAICAIRDEVATLSKPEEIVAAAQADPKSAARLTVVTFCNLLGGFAGNAALTMGASGGVVLGGGVSRHIAPFFDQSEFKERFKSRGRGSFFVKDVPVRLITIDFVALYGAAAMVLN</sequence>
<dbReference type="NCBIfam" id="TIGR00749">
    <property type="entry name" value="glk"/>
    <property type="match status" value="1"/>
</dbReference>
<dbReference type="InParanoid" id="A0A420WLS9"/>
<protein>
    <submittedName>
        <fullName evidence="4">Glucokinase</fullName>
    </submittedName>
</protein>
<dbReference type="RefSeq" id="WP_170144900.1">
    <property type="nucleotide sequence ID" value="NZ_RBII01000001.1"/>
</dbReference>
<evidence type="ECO:0000256" key="2">
    <source>
        <dbReference type="ARBA" id="ARBA00022777"/>
    </source>
</evidence>
<dbReference type="GO" id="GO:0005524">
    <property type="term" value="F:ATP binding"/>
    <property type="evidence" value="ECO:0007669"/>
    <property type="project" value="InterPro"/>
</dbReference>
<reference evidence="4 5" key="1">
    <citation type="submission" date="2018-10" db="EMBL/GenBank/DDBJ databases">
        <title>Genomic Encyclopedia of Type Strains, Phase IV (KMG-IV): sequencing the most valuable type-strain genomes for metagenomic binning, comparative biology and taxonomic classification.</title>
        <authorList>
            <person name="Goeker M."/>
        </authorList>
    </citation>
    <scope>NUCLEOTIDE SEQUENCE [LARGE SCALE GENOMIC DNA]</scope>
    <source>
        <strain evidence="4 5">DSM 22008</strain>
    </source>
</reference>
<dbReference type="Proteomes" id="UP000282211">
    <property type="component" value="Unassembled WGS sequence"/>
</dbReference>
<comment type="similarity">
    <text evidence="3">Belongs to the bacterial glucokinase family.</text>
</comment>
<evidence type="ECO:0000256" key="1">
    <source>
        <dbReference type="ARBA" id="ARBA00022679"/>
    </source>
</evidence>
<dbReference type="FunCoup" id="A0A420WLS9">
    <property type="interactions" value="178"/>
</dbReference>
<accession>A0A420WLS9</accession>
<dbReference type="Gene3D" id="3.30.420.40">
    <property type="match status" value="1"/>
</dbReference>
<dbReference type="GO" id="GO:0006096">
    <property type="term" value="P:glycolytic process"/>
    <property type="evidence" value="ECO:0007669"/>
    <property type="project" value="InterPro"/>
</dbReference>
<dbReference type="InterPro" id="IPR003836">
    <property type="entry name" value="Glucokinase"/>
</dbReference>
<dbReference type="PANTHER" id="PTHR47690">
    <property type="entry name" value="GLUCOKINASE"/>
    <property type="match status" value="1"/>
</dbReference>
<dbReference type="PANTHER" id="PTHR47690:SF1">
    <property type="entry name" value="GLUCOKINASE"/>
    <property type="match status" value="1"/>
</dbReference>
<evidence type="ECO:0000313" key="4">
    <source>
        <dbReference type="EMBL" id="RKQ71856.1"/>
    </source>
</evidence>
<keyword evidence="2 4" id="KW-0418">Kinase</keyword>
<proteinExistence type="inferred from homology"/>
<dbReference type="InterPro" id="IPR043129">
    <property type="entry name" value="ATPase_NBD"/>
</dbReference>
<dbReference type="AlphaFoldDB" id="A0A420WLS9"/>
<dbReference type="GO" id="GO:0005829">
    <property type="term" value="C:cytosol"/>
    <property type="evidence" value="ECO:0007669"/>
    <property type="project" value="TreeGrafter"/>
</dbReference>
<dbReference type="Gene3D" id="3.40.367.20">
    <property type="match status" value="1"/>
</dbReference>
<organism evidence="4 5">
    <name type="scientific">Litorimonas taeanensis</name>
    <dbReference type="NCBI Taxonomy" id="568099"/>
    <lineage>
        <taxon>Bacteria</taxon>
        <taxon>Pseudomonadati</taxon>
        <taxon>Pseudomonadota</taxon>
        <taxon>Alphaproteobacteria</taxon>
        <taxon>Maricaulales</taxon>
        <taxon>Robiginitomaculaceae</taxon>
    </lineage>
</organism>
<dbReference type="InterPro" id="IPR050201">
    <property type="entry name" value="Bacterial_glucokinase"/>
</dbReference>
<name>A0A420WLS9_9PROT</name>
<comment type="caution">
    <text evidence="4">The sequence shown here is derived from an EMBL/GenBank/DDBJ whole genome shotgun (WGS) entry which is preliminary data.</text>
</comment>
<dbReference type="CDD" id="cd24008">
    <property type="entry name" value="ASKHA_NBD_GLK"/>
    <property type="match status" value="1"/>
</dbReference>
<dbReference type="EMBL" id="RBII01000001">
    <property type="protein sequence ID" value="RKQ71856.1"/>
    <property type="molecule type" value="Genomic_DNA"/>
</dbReference>